<dbReference type="GO" id="GO:0016757">
    <property type="term" value="F:glycosyltransferase activity"/>
    <property type="evidence" value="ECO:0007669"/>
    <property type="project" value="UniProtKB-KW"/>
</dbReference>
<keyword evidence="6" id="KW-1133">Transmembrane helix</keyword>
<evidence type="ECO:0000256" key="5">
    <source>
        <dbReference type="ARBA" id="ARBA00023180"/>
    </source>
</evidence>
<evidence type="ECO:0000256" key="3">
    <source>
        <dbReference type="ARBA" id="ARBA00022679"/>
    </source>
</evidence>
<dbReference type="GeneID" id="116199674"/>
<keyword evidence="9" id="KW-1185">Reference proteome</keyword>
<evidence type="ECO:0000256" key="1">
    <source>
        <dbReference type="ARBA" id="ARBA00004606"/>
    </source>
</evidence>
<protein>
    <submittedName>
        <fullName evidence="10">Glycosyltransferase BC10-like</fullName>
    </submittedName>
</protein>
<gene>
    <name evidence="10" type="primary">LOC116199674</name>
    <name evidence="7" type="ORF">CDL15_Pgr005015</name>
</gene>
<evidence type="ECO:0000313" key="8">
    <source>
        <dbReference type="Proteomes" id="UP000197138"/>
    </source>
</evidence>
<dbReference type="OrthoDB" id="191334at2759"/>
<keyword evidence="3" id="KW-0808">Transferase</keyword>
<reference evidence="9" key="3">
    <citation type="journal article" date="2020" name="Plant Biotechnol. J.">
        <title>The pomegranate (Punica granatum L.) draft genome dissects genetic divergence between soft- and hard-seeded cultivars.</title>
        <authorList>
            <person name="Luo X."/>
            <person name="Li H."/>
            <person name="Wu Z."/>
            <person name="Yao W."/>
            <person name="Zhao P."/>
            <person name="Cao D."/>
            <person name="Yu H."/>
            <person name="Li K."/>
            <person name="Poudel K."/>
            <person name="Zhao D."/>
            <person name="Zhang F."/>
            <person name="Xia X."/>
            <person name="Chen L."/>
            <person name="Wang Q."/>
            <person name="Jing D."/>
            <person name="Cao S."/>
        </authorList>
    </citation>
    <scope>NUCLEOTIDE SEQUENCE [LARGE SCALE GENOMIC DNA]</scope>
</reference>
<accession>A0A218XQB5</accession>
<evidence type="ECO:0000313" key="10">
    <source>
        <dbReference type="RefSeq" id="XP_031385994.1"/>
    </source>
</evidence>
<proteinExistence type="predicted"/>
<dbReference type="InterPro" id="IPR003406">
    <property type="entry name" value="Glyco_trans_14"/>
</dbReference>
<comment type="subcellular location">
    <subcellularLocation>
        <location evidence="1">Membrane</location>
        <topology evidence="1">Single-pass type II membrane protein</topology>
    </subcellularLocation>
</comment>
<keyword evidence="4 6" id="KW-0472">Membrane</keyword>
<name>A0A218XQB5_PUNGR</name>
<dbReference type="RefSeq" id="XP_031385994.1">
    <property type="nucleotide sequence ID" value="XM_031530134.1"/>
</dbReference>
<keyword evidence="5" id="KW-0325">Glycoprotein</keyword>
<dbReference type="PANTHER" id="PTHR31042">
    <property type="entry name" value="CORE-2/I-BRANCHING BETA-1,6-N-ACETYLGLUCOSAMINYLTRANSFERASE FAMILY PROTEIN-RELATED"/>
    <property type="match status" value="1"/>
</dbReference>
<reference evidence="8" key="1">
    <citation type="journal article" date="2017" name="Plant J.">
        <title>The pomegranate (Punica granatum L.) genome and the genomics of punicalagin biosynthesis.</title>
        <authorList>
            <person name="Qin G."/>
            <person name="Xu C."/>
            <person name="Ming R."/>
            <person name="Tang H."/>
            <person name="Guyot R."/>
            <person name="Kramer E.M."/>
            <person name="Hu Y."/>
            <person name="Yi X."/>
            <person name="Qi Y."/>
            <person name="Xu X."/>
            <person name="Gao Z."/>
            <person name="Pan H."/>
            <person name="Jian J."/>
            <person name="Tian Y."/>
            <person name="Yue Z."/>
            <person name="Xu Y."/>
        </authorList>
    </citation>
    <scope>NUCLEOTIDE SEQUENCE [LARGE SCALE GENOMIC DNA]</scope>
    <source>
        <strain evidence="8">cv. Dabenzi</strain>
    </source>
</reference>
<dbReference type="GO" id="GO:0016020">
    <property type="term" value="C:membrane"/>
    <property type="evidence" value="ECO:0007669"/>
    <property type="project" value="UniProtKB-SubCell"/>
</dbReference>
<dbReference type="AlphaFoldDB" id="A0A218XQB5"/>
<keyword evidence="2" id="KW-0328">Glycosyltransferase</keyword>
<reference evidence="10" key="4">
    <citation type="submission" date="2025-04" db="UniProtKB">
        <authorList>
            <consortium name="RefSeq"/>
        </authorList>
    </citation>
    <scope>IDENTIFICATION</scope>
    <source>
        <tissue evidence="10">Leaf</tissue>
    </source>
</reference>
<keyword evidence="6" id="KW-0812">Transmembrane</keyword>
<dbReference type="Proteomes" id="UP000197138">
    <property type="component" value="Unassembled WGS sequence"/>
</dbReference>
<dbReference type="PANTHER" id="PTHR31042:SF122">
    <property type="entry name" value="CORE-2_I-BRANCHING ENZYME"/>
    <property type="match status" value="1"/>
</dbReference>
<evidence type="ECO:0000256" key="4">
    <source>
        <dbReference type="ARBA" id="ARBA00023136"/>
    </source>
</evidence>
<evidence type="ECO:0000256" key="2">
    <source>
        <dbReference type="ARBA" id="ARBA00022676"/>
    </source>
</evidence>
<dbReference type="InterPro" id="IPR044174">
    <property type="entry name" value="BC10-like"/>
</dbReference>
<evidence type="ECO:0000313" key="7">
    <source>
        <dbReference type="EMBL" id="OWM87124.1"/>
    </source>
</evidence>
<organism evidence="7 8">
    <name type="scientific">Punica granatum</name>
    <name type="common">Pomegranate</name>
    <dbReference type="NCBI Taxonomy" id="22663"/>
    <lineage>
        <taxon>Eukaryota</taxon>
        <taxon>Viridiplantae</taxon>
        <taxon>Streptophyta</taxon>
        <taxon>Embryophyta</taxon>
        <taxon>Tracheophyta</taxon>
        <taxon>Spermatophyta</taxon>
        <taxon>Magnoliopsida</taxon>
        <taxon>eudicotyledons</taxon>
        <taxon>Gunneridae</taxon>
        <taxon>Pentapetalae</taxon>
        <taxon>rosids</taxon>
        <taxon>malvids</taxon>
        <taxon>Myrtales</taxon>
        <taxon>Lythraceae</taxon>
        <taxon>Punica</taxon>
    </lineage>
</organism>
<feature type="transmembrane region" description="Helical" evidence="6">
    <location>
        <begin position="28"/>
        <end position="50"/>
    </location>
</feature>
<dbReference type="EMBL" id="MTKT01000849">
    <property type="protein sequence ID" value="OWM87124.1"/>
    <property type="molecule type" value="Genomic_DNA"/>
</dbReference>
<sequence length="387" mass="44647">MQLRLVALEEGKDPGAGNRNGKVVPWRFLHYLLLFLVLGLGFSIISMNTLRYFGAQNQNGMPPVQGSNTIVWLEEPSGIESWIRPSKNLMHNMNDVELFWRASFVPQIKTYPYRRVPKIAFMFLTKGPLPFAPLWERFFKGNEGLYSIYMHSLPSYVADNPPTSVFYKRQIPSKVAEWGMMSMCDAERRLLANALLDLSNERFILLSESCIPVQNFTTAYSYISHSRYSFMGSFDENGPYGRGRYNPNMAPEVNLTEWRKGAQWFEVNRELAVAIIQDSKYYPKFKKFCRPACYVDEHYFPTMLSINFPRLMANRTLTWVDWSRGGAHPATFGKNDVSERFFKKIIEGTNCTYNDQPTTRCFLFARKFAPSALEPLLALASRVFGIH</sequence>
<reference evidence="7" key="2">
    <citation type="submission" date="2017-06" db="EMBL/GenBank/DDBJ databases">
        <title>The pomegranate genome and the genomics of punicalagin biosynthesis.</title>
        <authorList>
            <person name="Xu C."/>
        </authorList>
    </citation>
    <scope>NUCLEOTIDE SEQUENCE [LARGE SCALE GENOMIC DNA]</scope>
    <source>
        <tissue evidence="7">Fresh leaf</tissue>
    </source>
</reference>
<evidence type="ECO:0000313" key="9">
    <source>
        <dbReference type="Proteomes" id="UP000515151"/>
    </source>
</evidence>
<dbReference type="Proteomes" id="UP000515151">
    <property type="component" value="Chromosome 3"/>
</dbReference>
<evidence type="ECO:0000256" key="6">
    <source>
        <dbReference type="SAM" id="Phobius"/>
    </source>
</evidence>
<dbReference type="Pfam" id="PF02485">
    <property type="entry name" value="Branch"/>
    <property type="match status" value="1"/>
</dbReference>